<protein>
    <submittedName>
        <fullName evidence="2">Uncharacterized protein</fullName>
    </submittedName>
</protein>
<reference evidence="2" key="1">
    <citation type="submission" date="2019-06" db="EMBL/GenBank/DDBJ databases">
        <title>Genomics analysis of Aphanomyces spp. identifies a new class of oomycete effector associated with host adaptation.</title>
        <authorList>
            <person name="Gaulin E."/>
        </authorList>
    </citation>
    <scope>NUCLEOTIDE SEQUENCE</scope>
    <source>
        <strain evidence="2">CBS 578.67</strain>
    </source>
</reference>
<evidence type="ECO:0000256" key="1">
    <source>
        <dbReference type="SAM" id="MobiDB-lite"/>
    </source>
</evidence>
<dbReference type="EMBL" id="VJMH01004071">
    <property type="protein sequence ID" value="KAF0703889.1"/>
    <property type="molecule type" value="Genomic_DNA"/>
</dbReference>
<feature type="region of interest" description="Disordered" evidence="1">
    <location>
        <begin position="34"/>
        <end position="70"/>
    </location>
</feature>
<sequence>MRRRLTRSNSIRSPTRFSLLLGEQVDVGDVQIQQMGDRPTSLNTNEASVTPKTAETTTTSLQNAPSDGLADISHDSTIVAQPTTCEMRSPISAFAATDDGFNNKPVDHADVATASTMDNQTEEDDFAHVATTNDALACRV</sequence>
<gene>
    <name evidence="2" type="ORF">As57867_007453</name>
</gene>
<comment type="caution">
    <text evidence="2">The sequence shown here is derived from an EMBL/GenBank/DDBJ whole genome shotgun (WGS) entry which is preliminary data.</text>
</comment>
<feature type="non-terminal residue" evidence="2">
    <location>
        <position position="140"/>
    </location>
</feature>
<proteinExistence type="predicted"/>
<evidence type="ECO:0000313" key="2">
    <source>
        <dbReference type="EMBL" id="KAF0703889.1"/>
    </source>
</evidence>
<name>A0A6A4Z1N1_9STRA</name>
<organism evidence="2">
    <name type="scientific">Aphanomyces stellatus</name>
    <dbReference type="NCBI Taxonomy" id="120398"/>
    <lineage>
        <taxon>Eukaryota</taxon>
        <taxon>Sar</taxon>
        <taxon>Stramenopiles</taxon>
        <taxon>Oomycota</taxon>
        <taxon>Saprolegniomycetes</taxon>
        <taxon>Saprolegniales</taxon>
        <taxon>Verrucalvaceae</taxon>
        <taxon>Aphanomyces</taxon>
    </lineage>
</organism>
<dbReference type="AlphaFoldDB" id="A0A6A4Z1N1"/>
<accession>A0A6A4Z1N1</accession>
<feature type="compositionally biased region" description="Polar residues" evidence="1">
    <location>
        <begin position="40"/>
        <end position="65"/>
    </location>
</feature>